<sequence length="992" mass="113831">MHDQLTLIWTKAQAHHLAHLNNHGDPRAERVSRINSPQSLAAHVRQLETDRSHCQAFGWTYKLITQLESFSSIISLFTQGNPGISALIWSPLAIIIELASREQLMLEFIGQTFSQFEQALPQFEGYLKEFGSRVLPQGLQNSLIVFYAEFIGHYQDAIKFLEGKKILIIAVGLGMCLITAPFSTERLLFFIPRASRFSRIAKQRSLNLLNLKKAIDDEITLFKFHIYQEHHRELKKCLEGHKDPTMAFQFSCTGIQHRKNPHFHFREEVFAELHTHLMSGRPRNEHRAAGLHGIGGVGKTQVALEFAHRYSNEYDAIFWINAETEAKLTESLYSYARMVENESPVVAEQKLAAIKNFRRFLNNPSSKGSPFRWLAIYDNVEDVRLFEKFWLEGPHGSLILTTRSPEIAHACGGRVIPIPLFTVEESLAFMLKMNTTNSNTLDKEELDVVREIADRTGHLPLALNSISAYARTTSSSYRSFIQHYRDFDTKLLFQGNKGKDSTYERSIRNTWTMTLTSIDPLARMLMETVALLDPDGIPTEIFECHDMNAKFEHNGPARTFPRLSDCLSDRFPDRLTFDNAVSALSGKGLISKSSGSERLSCHRMIKEAVLQSLKQEDLELHFDWIIFSLNGCFPHTDCKEVLETWDKCAMFHSQISMLLKMYKRFSNTLRPPVLLCEIIRRCAWYLRETGYFQAAKEILTEGFDILEQAVERRNHPGYFPQYMSRLTAELYSSYGSLEYEENLPGYGRAWFQKAEQHRMKLIEAEAPKFFDIQSMALVDGDLSLTYLADGLPDPSVGTYNMLLDTFDNQHLRCTWAANLSIALRAKGGLDESLAWCRKSSEWVTERHGERSLEMAIVHFNTACTLLLMNRGDEAMVALENSLRIRQEKSPMHRYLGFTQHKIGEVMKSREDFERAELFFRTAAKVLEKCESCQGAAARSKYSLLTILKEKDSQEVDSLAGEISMILESLKDTVDRNVWSEDYFDKFVLYCHR</sequence>
<dbReference type="EMBL" id="CDPU01000001">
    <property type="protein sequence ID" value="CEO44709.1"/>
    <property type="molecule type" value="Genomic_DNA"/>
</dbReference>
<evidence type="ECO:0000313" key="3">
    <source>
        <dbReference type="EMBL" id="CEO44709.1"/>
    </source>
</evidence>
<feature type="domain" description="DUF7779" evidence="2">
    <location>
        <begin position="515"/>
        <end position="617"/>
    </location>
</feature>
<dbReference type="PANTHER" id="PTHR35205">
    <property type="entry name" value="NB-ARC AND TPR DOMAIN PROTEIN"/>
    <property type="match status" value="1"/>
</dbReference>
<dbReference type="InterPro" id="IPR027417">
    <property type="entry name" value="P-loop_NTPase"/>
</dbReference>
<proteinExistence type="predicted"/>
<dbReference type="AlphaFoldDB" id="A0A0B7JJ54"/>
<dbReference type="PANTHER" id="PTHR35205:SF1">
    <property type="entry name" value="ZU5 DOMAIN-CONTAINING PROTEIN"/>
    <property type="match status" value="1"/>
</dbReference>
<dbReference type="Gene3D" id="3.40.50.300">
    <property type="entry name" value="P-loop containing nucleotide triphosphate hydrolases"/>
    <property type="match status" value="1"/>
</dbReference>
<gene>
    <name evidence="3" type="ORF">BN869_000000764_1</name>
</gene>
<organism evidence="3">
    <name type="scientific">Bionectria ochroleuca</name>
    <name type="common">Gliocladium roseum</name>
    <dbReference type="NCBI Taxonomy" id="29856"/>
    <lineage>
        <taxon>Eukaryota</taxon>
        <taxon>Fungi</taxon>
        <taxon>Dikarya</taxon>
        <taxon>Ascomycota</taxon>
        <taxon>Pezizomycotina</taxon>
        <taxon>Sordariomycetes</taxon>
        <taxon>Hypocreomycetidae</taxon>
        <taxon>Hypocreales</taxon>
        <taxon>Bionectriaceae</taxon>
        <taxon>Clonostachys</taxon>
    </lineage>
</organism>
<dbReference type="SUPFAM" id="SSF52540">
    <property type="entry name" value="P-loop containing nucleoside triphosphate hydrolases"/>
    <property type="match status" value="1"/>
</dbReference>
<reference evidence="3" key="1">
    <citation type="submission" date="2015-01" db="EMBL/GenBank/DDBJ databases">
        <authorList>
            <person name="Durling Mikael"/>
        </authorList>
    </citation>
    <scope>NUCLEOTIDE SEQUENCE</scope>
</reference>
<evidence type="ECO:0000259" key="1">
    <source>
        <dbReference type="Pfam" id="PF00931"/>
    </source>
</evidence>
<dbReference type="InterPro" id="IPR011990">
    <property type="entry name" value="TPR-like_helical_dom_sf"/>
</dbReference>
<dbReference type="InterPro" id="IPR056681">
    <property type="entry name" value="DUF7779"/>
</dbReference>
<evidence type="ECO:0000259" key="2">
    <source>
        <dbReference type="Pfam" id="PF25000"/>
    </source>
</evidence>
<accession>A0A0B7JJ54</accession>
<feature type="domain" description="NB-ARC" evidence="1">
    <location>
        <begin position="271"/>
        <end position="433"/>
    </location>
</feature>
<protein>
    <submittedName>
        <fullName evidence="3">Uncharacterized protein</fullName>
    </submittedName>
</protein>
<dbReference type="Pfam" id="PF25000">
    <property type="entry name" value="DUF7779"/>
    <property type="match status" value="1"/>
</dbReference>
<dbReference type="SUPFAM" id="SSF48452">
    <property type="entry name" value="TPR-like"/>
    <property type="match status" value="1"/>
</dbReference>
<dbReference type="InterPro" id="IPR002182">
    <property type="entry name" value="NB-ARC"/>
</dbReference>
<dbReference type="GO" id="GO:0043531">
    <property type="term" value="F:ADP binding"/>
    <property type="evidence" value="ECO:0007669"/>
    <property type="project" value="InterPro"/>
</dbReference>
<name>A0A0B7JJ54_BIOOC</name>
<dbReference type="Pfam" id="PF00931">
    <property type="entry name" value="NB-ARC"/>
    <property type="match status" value="1"/>
</dbReference>
<dbReference type="Gene3D" id="1.25.40.10">
    <property type="entry name" value="Tetratricopeptide repeat domain"/>
    <property type="match status" value="1"/>
</dbReference>